<feature type="domain" description="Histidine kinase" evidence="8">
    <location>
        <begin position="317"/>
        <end position="575"/>
    </location>
</feature>
<evidence type="ECO:0000259" key="8">
    <source>
        <dbReference type="PROSITE" id="PS50109"/>
    </source>
</evidence>
<evidence type="ECO:0000256" key="4">
    <source>
        <dbReference type="ARBA" id="ARBA00022777"/>
    </source>
</evidence>
<evidence type="ECO:0000313" key="9">
    <source>
        <dbReference type="EMBL" id="PHX56857.1"/>
    </source>
</evidence>
<keyword evidence="5" id="KW-0902">Two-component regulatory system</keyword>
<feature type="transmembrane region" description="Helical" evidence="7">
    <location>
        <begin position="17"/>
        <end position="37"/>
    </location>
</feature>
<sequence>MEIMTKFLHPHSLSQRLLVSVGLSITTVGLATLGLNYRLMQSDLQTQVHNRAQSITQSLEFSTEGLLELENKSILRRVVQNFATMPGVLEIAIVDPSGMAIARSPQNATNQPYNSIYPQLAQAIDQAATTSVEVSYDIVLDGKPAIAQILPFSSTLFGTSQRRGVAIALLDLNQMKQAADRTFITSTLLLLVGIITILLIMGILLQKNVLQPLRDLNEAVSQSKKTGIFPMPKTIPANEILFLASTFEEVFRQLEIHEQLTAEIAQRKQIEVTLRDSEARERDKSQQLEQAIENLKRTQSQLIQTEKISSLGQLVAGVAHEINNPVGFIHGNLIHVQYYADSLLNLVHLYQKHYPNPIGEIEEEAENIELDFLQDDLPKILSSMRIGTDRIRQIVLSLRNFSRMDESEFKAVDIHEGIDSTLLILQHRLKARPEHPEIKVIRDYGDLPLVECYAGLLNQVFMNILANAIDALEEINTQRVACSIERHPCCITICTSVVDSQWVKIAIVDNGNGIPESIQTQIFNPFFTTKPVGKGTGMGMAISYQIITEKHGGTLRCFSTPEKGTEFEICIPVQH</sequence>
<evidence type="ECO:0000313" key="10">
    <source>
        <dbReference type="Proteomes" id="UP000226442"/>
    </source>
</evidence>
<dbReference type="PROSITE" id="PS50109">
    <property type="entry name" value="HIS_KIN"/>
    <property type="match status" value="1"/>
</dbReference>
<evidence type="ECO:0000256" key="6">
    <source>
        <dbReference type="SAM" id="Coils"/>
    </source>
</evidence>
<feature type="transmembrane region" description="Helical" evidence="7">
    <location>
        <begin position="183"/>
        <end position="205"/>
    </location>
</feature>
<protein>
    <recommendedName>
        <fullName evidence="2">histidine kinase</fullName>
        <ecNumber evidence="2">2.7.13.3</ecNumber>
    </recommendedName>
</protein>
<dbReference type="SUPFAM" id="SSF47384">
    <property type="entry name" value="Homodimeric domain of signal transducing histidine kinase"/>
    <property type="match status" value="1"/>
</dbReference>
<keyword evidence="6" id="KW-0175">Coiled coil</keyword>
<organism evidence="9 10">
    <name type="scientific">Tychonema bourrellyi FEM_GT703</name>
    <dbReference type="NCBI Taxonomy" id="2040638"/>
    <lineage>
        <taxon>Bacteria</taxon>
        <taxon>Bacillati</taxon>
        <taxon>Cyanobacteriota</taxon>
        <taxon>Cyanophyceae</taxon>
        <taxon>Oscillatoriophycideae</taxon>
        <taxon>Oscillatoriales</taxon>
        <taxon>Microcoleaceae</taxon>
        <taxon>Tychonema</taxon>
    </lineage>
</organism>
<dbReference type="EMBL" id="NXIB02000010">
    <property type="protein sequence ID" value="PHX56857.1"/>
    <property type="molecule type" value="Genomic_DNA"/>
</dbReference>
<name>A0A2G4F5U3_9CYAN</name>
<dbReference type="CDD" id="cd00082">
    <property type="entry name" value="HisKA"/>
    <property type="match status" value="1"/>
</dbReference>
<dbReference type="PANTHER" id="PTHR43065:SF50">
    <property type="entry name" value="HISTIDINE KINASE"/>
    <property type="match status" value="1"/>
</dbReference>
<proteinExistence type="predicted"/>
<comment type="caution">
    <text evidence="9">The sequence shown here is derived from an EMBL/GenBank/DDBJ whole genome shotgun (WGS) entry which is preliminary data.</text>
</comment>
<dbReference type="GO" id="GO:0000155">
    <property type="term" value="F:phosphorelay sensor kinase activity"/>
    <property type="evidence" value="ECO:0007669"/>
    <property type="project" value="InterPro"/>
</dbReference>
<dbReference type="SUPFAM" id="SSF55874">
    <property type="entry name" value="ATPase domain of HSP90 chaperone/DNA topoisomerase II/histidine kinase"/>
    <property type="match status" value="1"/>
</dbReference>
<evidence type="ECO:0000256" key="1">
    <source>
        <dbReference type="ARBA" id="ARBA00000085"/>
    </source>
</evidence>
<dbReference type="SMART" id="SM00387">
    <property type="entry name" value="HATPase_c"/>
    <property type="match status" value="1"/>
</dbReference>
<dbReference type="Pfam" id="PF02518">
    <property type="entry name" value="HATPase_c"/>
    <property type="match status" value="1"/>
</dbReference>
<dbReference type="Proteomes" id="UP000226442">
    <property type="component" value="Unassembled WGS sequence"/>
</dbReference>
<keyword evidence="7" id="KW-1133">Transmembrane helix</keyword>
<dbReference type="PRINTS" id="PR00344">
    <property type="entry name" value="BCTRLSENSOR"/>
</dbReference>
<comment type="catalytic activity">
    <reaction evidence="1">
        <text>ATP + protein L-histidine = ADP + protein N-phospho-L-histidine.</text>
        <dbReference type="EC" id="2.7.13.3"/>
    </reaction>
</comment>
<dbReference type="InterPro" id="IPR036890">
    <property type="entry name" value="HATPase_C_sf"/>
</dbReference>
<dbReference type="OrthoDB" id="9773246at2"/>
<gene>
    <name evidence="9" type="ORF">CP500_003005</name>
</gene>
<evidence type="ECO:0000256" key="5">
    <source>
        <dbReference type="ARBA" id="ARBA00023012"/>
    </source>
</evidence>
<dbReference type="InterPro" id="IPR003594">
    <property type="entry name" value="HATPase_dom"/>
</dbReference>
<feature type="coiled-coil region" evidence="6">
    <location>
        <begin position="274"/>
        <end position="308"/>
    </location>
</feature>
<keyword evidence="4 9" id="KW-0808">Transferase</keyword>
<dbReference type="PANTHER" id="PTHR43065">
    <property type="entry name" value="SENSOR HISTIDINE KINASE"/>
    <property type="match status" value="1"/>
</dbReference>
<dbReference type="Gene3D" id="3.30.565.10">
    <property type="entry name" value="Histidine kinase-like ATPase, C-terminal domain"/>
    <property type="match status" value="1"/>
</dbReference>
<dbReference type="InterPro" id="IPR003661">
    <property type="entry name" value="HisK_dim/P_dom"/>
</dbReference>
<dbReference type="Gene3D" id="1.10.287.130">
    <property type="match status" value="1"/>
</dbReference>
<dbReference type="InterPro" id="IPR004358">
    <property type="entry name" value="Sig_transdc_His_kin-like_C"/>
</dbReference>
<accession>A0A2G4F5U3</accession>
<keyword evidence="4 9" id="KW-0418">Kinase</keyword>
<dbReference type="EC" id="2.7.13.3" evidence="2"/>
<evidence type="ECO:0000256" key="2">
    <source>
        <dbReference type="ARBA" id="ARBA00012438"/>
    </source>
</evidence>
<reference evidence="9" key="1">
    <citation type="submission" date="2017-10" db="EMBL/GenBank/DDBJ databases">
        <title>Draft genome sequence of the planktic cyanobacteria Tychonema bourrellyi isolated from alpine lentic freshwater.</title>
        <authorList>
            <person name="Tett A."/>
            <person name="Armanini F."/>
            <person name="Asnicar F."/>
            <person name="Boscaini A."/>
            <person name="Pasolli E."/>
            <person name="Zolfo M."/>
            <person name="Donati C."/>
            <person name="Salmaso N."/>
            <person name="Segata N."/>
        </authorList>
    </citation>
    <scope>NUCLEOTIDE SEQUENCE</scope>
    <source>
        <strain evidence="9">FEM_GT703</strain>
    </source>
</reference>
<dbReference type="AlphaFoldDB" id="A0A2G4F5U3"/>
<evidence type="ECO:0000256" key="7">
    <source>
        <dbReference type="SAM" id="Phobius"/>
    </source>
</evidence>
<dbReference type="RefSeq" id="WP_096832302.1">
    <property type="nucleotide sequence ID" value="NZ_NXIB02000010.1"/>
</dbReference>
<keyword evidence="7" id="KW-0472">Membrane</keyword>
<keyword evidence="7" id="KW-0812">Transmembrane</keyword>
<dbReference type="InterPro" id="IPR005467">
    <property type="entry name" value="His_kinase_dom"/>
</dbReference>
<keyword evidence="3" id="KW-0597">Phosphoprotein</keyword>
<keyword evidence="10" id="KW-1185">Reference proteome</keyword>
<dbReference type="InterPro" id="IPR036097">
    <property type="entry name" value="HisK_dim/P_sf"/>
</dbReference>
<evidence type="ECO:0000256" key="3">
    <source>
        <dbReference type="ARBA" id="ARBA00022553"/>
    </source>
</evidence>